<keyword evidence="6 9" id="KW-0539">Nucleus</keyword>
<dbReference type="InterPro" id="IPR012954">
    <property type="entry name" value="BP28_C_dom"/>
</dbReference>
<comment type="function">
    <text evidence="9">Involved in nucleolar processing of pre-18S ribosomal RNA.</text>
</comment>
<evidence type="ECO:0000256" key="9">
    <source>
        <dbReference type="RuleBase" id="RU367065"/>
    </source>
</evidence>
<dbReference type="EMBL" id="BIMX01000001">
    <property type="protein sequence ID" value="GCE96988.1"/>
    <property type="molecule type" value="Genomic_DNA"/>
</dbReference>
<feature type="repeat" description="HEAT" evidence="8">
    <location>
        <begin position="1730"/>
        <end position="1768"/>
    </location>
</feature>
<dbReference type="GO" id="GO:0030515">
    <property type="term" value="F:snoRNA binding"/>
    <property type="evidence" value="ECO:0007669"/>
    <property type="project" value="TreeGrafter"/>
</dbReference>
<dbReference type="InterPro" id="IPR016024">
    <property type="entry name" value="ARM-type_fold"/>
</dbReference>
<dbReference type="SMART" id="SM01036">
    <property type="entry name" value="BP28CT"/>
    <property type="match status" value="1"/>
</dbReference>
<keyword evidence="5 9" id="KW-0698">rRNA processing</keyword>
<dbReference type="Pfam" id="PF23243">
    <property type="entry name" value="HEAT_HEATR1"/>
    <property type="match status" value="1"/>
</dbReference>
<dbReference type="PROSITE" id="PS50077">
    <property type="entry name" value="HEAT_REPEAT"/>
    <property type="match status" value="1"/>
</dbReference>
<dbReference type="GO" id="GO:0034455">
    <property type="term" value="C:t-UTP complex"/>
    <property type="evidence" value="ECO:0007669"/>
    <property type="project" value="TreeGrafter"/>
</dbReference>
<evidence type="ECO:0000256" key="3">
    <source>
        <dbReference type="ARBA" id="ARBA00015399"/>
    </source>
</evidence>
<feature type="domain" description="BP28 C-terminal" evidence="10">
    <location>
        <begin position="1491"/>
        <end position="1638"/>
    </location>
</feature>
<comment type="subcellular location">
    <subcellularLocation>
        <location evidence="1 9">Nucleus</location>
        <location evidence="1 9">Nucleolus</location>
    </subcellularLocation>
</comment>
<gene>
    <name evidence="11" type="primary">UTP10</name>
    <name evidence="11" type="ORF">ZYGM_000627</name>
</gene>
<dbReference type="GO" id="GO:0032040">
    <property type="term" value="C:small-subunit processome"/>
    <property type="evidence" value="ECO:0007669"/>
    <property type="project" value="TreeGrafter"/>
</dbReference>
<keyword evidence="4 9" id="KW-0690">Ribosome biogenesis</keyword>
<sequence>MSSLRDQLAQVSNKNASLALDRKKRQKLHSASLLYNPKTASTQDFDFIFENATSALNDLIEIEPKFEIFTKTLFSESSISIDRNVQSKDEIKSLDKAINAYLMLVSSKWHLAPALHATEWLVRRFQIHIHNAETFLLSTINYYQASVFKRILGIVKLPPLFHPLSSFVRSDRNPTHITIVKLFQDMDFLRLYTNYLGKCVKQGTTYTNQLLFSSCCFVNLIAYSNNDEERLNSLVPVVLEISAKFLASDSVDCQIAAHCVLVVLATALPLKKTIILAATETILSNVQSGAKKSALATIFKLFQTLKSQGNVDQIPEKLYRLFTEKYNLSYLNDYLSKGDSPQCDKFITAYLRALARYDYEKLNNTVLILKSVKLERFELRSFITDLIHLSEVLSDKSQLIAMFEYLVPLDENLVLNCLKSLNISPEIFEIRLTTSLFSNKGEINESDTMHALSSEDASGKMAKIPSFKEFMDKHSALINTSNKSMLAESDIPFNKILSLFLEAVGNKYPPAQFLSSFFTTLEGRITFLLRILVSSSAPSALKLIALDNISKCINSIDKESNVFALVPCLVCALNDISKGLRTGIKKLLLQISKRPSTKHYFMAKRLYGEDVDFPLLNPKDGEFWLDNFLNEYVVDDHKISNLIIPKKNEKVYLLFWSNQALFIPLPLPKMILLENLNQRFGSPAFYSAIFEKFINGYLENRENWESHCKNNKTSFIDFEKAIVNLISSNEKNQFFIDFIINALQSDHEQLASIVAQKLLKIFSTFKFEQQLRILQSILDTAALEEQSYDAVETLQSLQLTTELYDVILSENRIQSDSEITELTKKRRRRSSTNKTALQKESVTQLAETHLKKLTIILECLNLSLVPASESLLSTLLSLLSDLETLEQDGGLPVLYAQEILASCMLNTIKSIEQSDIPKPKHVKADVVVSAIRNSPSPQVQNKLLLVVGALASLDFETVLHSVMPIFTFMGAHSIRQDDEFTSHVVENTIRTIVPALLKGDESEVIDETGFLLVSFTTALQHVPKHRRVRLYTTLVEALDPNKAISSFLVLISQQYSSNITSFKLGEARSLVEFTKSFMENFDALEQLNGWADFISLAKILMDAQKDDSKKKEFRMHALFTNSIVNLTHSELLVLVQNGFNFMNKVIEESEVGYSDVGNNFRVGLYSALLDPSTNKAYVKEIKSKFGVLLGNVLGFISDVENFFNSLSVDEEEDSSSESELSESKTEIKNSLFTMLAQVLNLLPVDNFIAAVLPLLSSTEDKDIRYHLTLVINTKFQFQSSEVLPTSEKVIDVLLNRVVLETDNINIVQVSLNTLSSLISQFGKNLDTNLLNRSLALSTNNLTSDHLEVVVSSIAVITNCIEALGIKSIAFYSKIVPVSLQLFNIVNKDNNENLKQQLQLSVLLLFASFVKHIPTILMSNLKDVLRAVFLADEVEATVRLSVISLIVENVDLKEILKVLQKLWGVELAQLNDSVAISLFLSTLESTVEAIDKKSATVQSPIFFKLLLELLEYRSICQFDINTVNRIEASVFEIANEYVLKLNDKVFRPLFVIMVRWAFDGEGVVNTSISSEDRLVSFFKFFNKLQENLKGIVTSYFTYILEPVDQLLRKFISGEVVNVNLRRLAISSLTSTFKYDKDEYWRSTSRFELICSSLVGQLSNVEGVIGKYLVKSVASLAANNNRADEHNKFMHKLLVGHMESSCSSNEKLWAVRTLKLIYSKVGESWLVLLPQLVPTIAELLEDQDEQVEREVRSGLVRVVENVLGEPFDRYLD</sequence>
<dbReference type="GO" id="GO:0000462">
    <property type="term" value="P:maturation of SSU-rRNA from tricistronic rRNA transcript (SSU-rRNA, 5.8S rRNA, LSU-rRNA)"/>
    <property type="evidence" value="ECO:0007669"/>
    <property type="project" value="TreeGrafter"/>
</dbReference>
<dbReference type="PANTHER" id="PTHR13457:SF1">
    <property type="entry name" value="HEAT REPEAT-CONTAINING PROTEIN 1"/>
    <property type="match status" value="1"/>
</dbReference>
<evidence type="ECO:0000259" key="10">
    <source>
        <dbReference type="SMART" id="SM01036"/>
    </source>
</evidence>
<evidence type="ECO:0000256" key="8">
    <source>
        <dbReference type="PROSITE-ProRule" id="PRU00103"/>
    </source>
</evidence>
<evidence type="ECO:0000256" key="4">
    <source>
        <dbReference type="ARBA" id="ARBA00022517"/>
    </source>
</evidence>
<protein>
    <recommendedName>
        <fullName evidence="3 9">U3 small nucleolar RNA-associated protein 10</fullName>
    </recommendedName>
</protein>
<dbReference type="InterPro" id="IPR022125">
    <property type="entry name" value="U3snoRNP10_N"/>
</dbReference>
<evidence type="ECO:0000256" key="1">
    <source>
        <dbReference type="ARBA" id="ARBA00004604"/>
    </source>
</evidence>
<accession>A0A4C2E4P5</accession>
<comment type="caution">
    <text evidence="11">The sequence shown here is derived from an EMBL/GenBank/DDBJ whole genome shotgun (WGS) entry which is preliminary data.</text>
</comment>
<evidence type="ECO:0000256" key="6">
    <source>
        <dbReference type="ARBA" id="ARBA00023242"/>
    </source>
</evidence>
<dbReference type="Pfam" id="PF12397">
    <property type="entry name" value="U3snoRNP10"/>
    <property type="match status" value="1"/>
</dbReference>
<keyword evidence="12" id="KW-1185">Reference proteome</keyword>
<evidence type="ECO:0000313" key="11">
    <source>
        <dbReference type="EMBL" id="GCE96988.1"/>
    </source>
</evidence>
<reference evidence="11 12" key="1">
    <citation type="submission" date="2019-01" db="EMBL/GenBank/DDBJ databases">
        <title>Draft Genome Sequencing of Zygosaccharomyces mellis Ca-7.</title>
        <authorList>
            <person name="Shiwa Y."/>
            <person name="Kanesaki Y."/>
            <person name="Ishige T."/>
            <person name="Mura K."/>
            <person name="Hori T."/>
            <person name="Tamura T."/>
        </authorList>
    </citation>
    <scope>NUCLEOTIDE SEQUENCE [LARGE SCALE GENOMIC DNA]</scope>
    <source>
        <strain evidence="11 12">Ca-7</strain>
    </source>
</reference>
<evidence type="ECO:0000256" key="7">
    <source>
        <dbReference type="ARBA" id="ARBA00023274"/>
    </source>
</evidence>
<dbReference type="GO" id="GO:0045943">
    <property type="term" value="P:positive regulation of transcription by RNA polymerase I"/>
    <property type="evidence" value="ECO:0007669"/>
    <property type="project" value="TreeGrafter"/>
</dbReference>
<dbReference type="GO" id="GO:0030686">
    <property type="term" value="C:90S preribosome"/>
    <property type="evidence" value="ECO:0007669"/>
    <property type="project" value="TreeGrafter"/>
</dbReference>
<dbReference type="InterPro" id="IPR021133">
    <property type="entry name" value="HEAT_type_2"/>
</dbReference>
<dbReference type="OrthoDB" id="31183at2759"/>
<dbReference type="PANTHER" id="PTHR13457">
    <property type="entry name" value="BAP28"/>
    <property type="match status" value="1"/>
</dbReference>
<dbReference type="Proteomes" id="UP000301737">
    <property type="component" value="Unassembled WGS sequence"/>
</dbReference>
<dbReference type="FunFam" id="1.25.10.10:FF:000530">
    <property type="entry name" value="UTP10p Nucleolar protein"/>
    <property type="match status" value="1"/>
</dbReference>
<keyword evidence="7 9" id="KW-0687">Ribonucleoprotein</keyword>
<dbReference type="SUPFAM" id="SSF48371">
    <property type="entry name" value="ARM repeat"/>
    <property type="match status" value="1"/>
</dbReference>
<evidence type="ECO:0000313" key="12">
    <source>
        <dbReference type="Proteomes" id="UP000301737"/>
    </source>
</evidence>
<dbReference type="InterPro" id="IPR056473">
    <property type="entry name" value="HEAT_Utp10/HEAT1"/>
</dbReference>
<organism evidence="11 12">
    <name type="scientific">Zygosaccharomyces mellis</name>
    <dbReference type="NCBI Taxonomy" id="42258"/>
    <lineage>
        <taxon>Eukaryota</taxon>
        <taxon>Fungi</taxon>
        <taxon>Dikarya</taxon>
        <taxon>Ascomycota</taxon>
        <taxon>Saccharomycotina</taxon>
        <taxon>Saccharomycetes</taxon>
        <taxon>Saccharomycetales</taxon>
        <taxon>Saccharomycetaceae</taxon>
        <taxon>Zygosaccharomyces</taxon>
    </lineage>
</organism>
<dbReference type="InterPro" id="IPR040191">
    <property type="entry name" value="UTP10"/>
</dbReference>
<evidence type="ECO:0000256" key="5">
    <source>
        <dbReference type="ARBA" id="ARBA00022552"/>
    </source>
</evidence>
<name>A0A4C2E4P5_9SACH</name>
<evidence type="ECO:0000256" key="2">
    <source>
        <dbReference type="ARBA" id="ARBA00010559"/>
    </source>
</evidence>
<comment type="subunit">
    <text evidence="9">Component of the ribosomal small subunit (SSU) processome.</text>
</comment>
<proteinExistence type="inferred from homology"/>
<comment type="similarity">
    <text evidence="2 9">Belongs to the HEATR1/UTP10 family.</text>
</comment>
<dbReference type="Pfam" id="PF08146">
    <property type="entry name" value="BP28CT"/>
    <property type="match status" value="1"/>
</dbReference>